<dbReference type="PROSITE" id="PS50158">
    <property type="entry name" value="ZF_CCHC"/>
    <property type="match status" value="1"/>
</dbReference>
<dbReference type="GO" id="GO:0015074">
    <property type="term" value="P:DNA integration"/>
    <property type="evidence" value="ECO:0007669"/>
    <property type="project" value="InterPro"/>
</dbReference>
<dbReference type="SUPFAM" id="SSF57756">
    <property type="entry name" value="Retrovirus zinc finger-like domains"/>
    <property type="match status" value="1"/>
</dbReference>
<dbReference type="InterPro" id="IPR001878">
    <property type="entry name" value="Znf_CCHC"/>
</dbReference>
<dbReference type="GO" id="GO:0008270">
    <property type="term" value="F:zinc ion binding"/>
    <property type="evidence" value="ECO:0007669"/>
    <property type="project" value="UniProtKB-KW"/>
</dbReference>
<keyword evidence="1" id="KW-0862">Zinc</keyword>
<dbReference type="Pfam" id="PF00098">
    <property type="entry name" value="zf-CCHC"/>
    <property type="match status" value="1"/>
</dbReference>
<reference evidence="5" key="1">
    <citation type="journal article" date="2019" name="Sci. Rep.">
        <title>Draft genome of Tanacetum cinerariifolium, the natural source of mosquito coil.</title>
        <authorList>
            <person name="Yamashiro T."/>
            <person name="Shiraishi A."/>
            <person name="Satake H."/>
            <person name="Nakayama K."/>
        </authorList>
    </citation>
    <scope>NUCLEOTIDE SEQUENCE</scope>
</reference>
<comment type="caution">
    <text evidence="5">The sequence shown here is derived from an EMBL/GenBank/DDBJ whole genome shotgun (WGS) entry which is preliminary data.</text>
</comment>
<dbReference type="PANTHER" id="PTHR42648:SF30">
    <property type="entry name" value="RIBONUCLEASE H-LIKE DOMAIN, GAG-PRE-INTEGRASE DOMAIN PROTEIN-RELATED"/>
    <property type="match status" value="1"/>
</dbReference>
<dbReference type="InterPro" id="IPR036397">
    <property type="entry name" value="RNaseH_sf"/>
</dbReference>
<dbReference type="PANTHER" id="PTHR42648">
    <property type="entry name" value="TRANSPOSASE, PUTATIVE-RELATED"/>
    <property type="match status" value="1"/>
</dbReference>
<evidence type="ECO:0000259" key="4">
    <source>
        <dbReference type="PROSITE" id="PS50994"/>
    </source>
</evidence>
<proteinExistence type="predicted"/>
<keyword evidence="2" id="KW-1133">Transmembrane helix</keyword>
<protein>
    <recommendedName>
        <fullName evidence="6">Zinc finger, CCHC-type</fullName>
    </recommendedName>
</protein>
<name>A0A699GRY3_TANCI</name>
<dbReference type="GO" id="GO:0003676">
    <property type="term" value="F:nucleic acid binding"/>
    <property type="evidence" value="ECO:0007669"/>
    <property type="project" value="InterPro"/>
</dbReference>
<feature type="domain" description="Integrase catalytic" evidence="4">
    <location>
        <begin position="220"/>
        <end position="330"/>
    </location>
</feature>
<gene>
    <name evidence="5" type="ORF">Tci_001984</name>
</gene>
<dbReference type="Gene3D" id="3.30.420.10">
    <property type="entry name" value="Ribonuclease H-like superfamily/Ribonuclease H"/>
    <property type="match status" value="1"/>
</dbReference>
<sequence length="532" mass="60699">MAAAAIKHMASNFAKLDKFEGVDFRRWHKKMHFLLFSMSVVYVLTTPILEDGKDAIMDQIRRKNNNFTNYKVTDSKPVMKQYNELLGIPGRFTQHKINMYDAIQVSCIIDKLHPFWKDFKHTLKHNKEELTLVELGSQLRIEDSLRAQDSDKPKGNNVAGPSVVNMMEHNNFVGYNDNKVKRKHLDTQVDPNKKSKVTCWKCGKLGHLKKDCKGGKVSNKANGSCTNGSVDGSTNSLKGNKKYFVKFIDDASRFCYVYLIHTKDEALDKFKVFKTEAELQQGSLIKRFRTDRGGEYMDTLHFQSVDIIHEMNTLYTPQQNSISERKNRSYYIKKVLKKFKHFDCTSMSTPMDTSWKLMPNNGQAISQLEYSRVISYLMYAMTCTRPDIAFTVGKLSSYPSVLEGYTDASWIINTEDNSSTSDWHLLEAEWLRNMILEILLWSKPIAPISILCDSAATLAKDYSKMYNEKSTHLGKKDEKELVEIKEIGKGPFGEGEGDERGRGKHLKVLGLFGKGTAVAGVDKDKDSEKEET</sequence>
<keyword evidence="2" id="KW-0812">Transmembrane</keyword>
<dbReference type="Pfam" id="PF14223">
    <property type="entry name" value="Retrotran_gag_2"/>
    <property type="match status" value="1"/>
</dbReference>
<feature type="domain" description="CCHC-type" evidence="3">
    <location>
        <begin position="199"/>
        <end position="213"/>
    </location>
</feature>
<feature type="transmembrane region" description="Helical" evidence="2">
    <location>
        <begin position="33"/>
        <end position="49"/>
    </location>
</feature>
<dbReference type="InterPro" id="IPR036875">
    <property type="entry name" value="Znf_CCHC_sf"/>
</dbReference>
<keyword evidence="2" id="KW-0472">Membrane</keyword>
<evidence type="ECO:0008006" key="6">
    <source>
        <dbReference type="Google" id="ProtNLM"/>
    </source>
</evidence>
<accession>A0A699GRY3</accession>
<evidence type="ECO:0000256" key="1">
    <source>
        <dbReference type="PROSITE-ProRule" id="PRU00047"/>
    </source>
</evidence>
<dbReference type="SUPFAM" id="SSF53098">
    <property type="entry name" value="Ribonuclease H-like"/>
    <property type="match status" value="1"/>
</dbReference>
<evidence type="ECO:0000259" key="3">
    <source>
        <dbReference type="PROSITE" id="PS50158"/>
    </source>
</evidence>
<dbReference type="SMART" id="SM00343">
    <property type="entry name" value="ZnF_C2HC"/>
    <property type="match status" value="1"/>
</dbReference>
<dbReference type="InterPro" id="IPR039537">
    <property type="entry name" value="Retrotran_Ty1/copia-like"/>
</dbReference>
<dbReference type="EMBL" id="BKCJ010000119">
    <property type="protein sequence ID" value="GEU30006.1"/>
    <property type="molecule type" value="Genomic_DNA"/>
</dbReference>
<evidence type="ECO:0000256" key="2">
    <source>
        <dbReference type="SAM" id="Phobius"/>
    </source>
</evidence>
<keyword evidence="1" id="KW-0479">Metal-binding</keyword>
<dbReference type="InterPro" id="IPR012337">
    <property type="entry name" value="RNaseH-like_sf"/>
</dbReference>
<dbReference type="PROSITE" id="PS50994">
    <property type="entry name" value="INTEGRASE"/>
    <property type="match status" value="1"/>
</dbReference>
<keyword evidence="1" id="KW-0863">Zinc-finger</keyword>
<organism evidence="5">
    <name type="scientific">Tanacetum cinerariifolium</name>
    <name type="common">Dalmatian daisy</name>
    <name type="synonym">Chrysanthemum cinerariifolium</name>
    <dbReference type="NCBI Taxonomy" id="118510"/>
    <lineage>
        <taxon>Eukaryota</taxon>
        <taxon>Viridiplantae</taxon>
        <taxon>Streptophyta</taxon>
        <taxon>Embryophyta</taxon>
        <taxon>Tracheophyta</taxon>
        <taxon>Spermatophyta</taxon>
        <taxon>Magnoliopsida</taxon>
        <taxon>eudicotyledons</taxon>
        <taxon>Gunneridae</taxon>
        <taxon>Pentapetalae</taxon>
        <taxon>asterids</taxon>
        <taxon>campanulids</taxon>
        <taxon>Asterales</taxon>
        <taxon>Asteraceae</taxon>
        <taxon>Asteroideae</taxon>
        <taxon>Anthemideae</taxon>
        <taxon>Anthemidinae</taxon>
        <taxon>Tanacetum</taxon>
    </lineage>
</organism>
<evidence type="ECO:0000313" key="5">
    <source>
        <dbReference type="EMBL" id="GEU30006.1"/>
    </source>
</evidence>
<dbReference type="InterPro" id="IPR001584">
    <property type="entry name" value="Integrase_cat-core"/>
</dbReference>
<dbReference type="AlphaFoldDB" id="A0A699GRY3"/>